<comment type="caution">
    <text evidence="1">The sequence shown here is derived from an EMBL/GenBank/DDBJ whole genome shotgun (WGS) entry which is preliminary data.</text>
</comment>
<organism evidence="1 2">
    <name type="scientific">Thelohanellus kitauei</name>
    <name type="common">Myxosporean</name>
    <dbReference type="NCBI Taxonomy" id="669202"/>
    <lineage>
        <taxon>Eukaryota</taxon>
        <taxon>Metazoa</taxon>
        <taxon>Cnidaria</taxon>
        <taxon>Myxozoa</taxon>
        <taxon>Myxosporea</taxon>
        <taxon>Bivalvulida</taxon>
        <taxon>Platysporina</taxon>
        <taxon>Myxobolidae</taxon>
        <taxon>Thelohanellus</taxon>
    </lineage>
</organism>
<reference evidence="1 2" key="1">
    <citation type="journal article" date="2014" name="Genome Biol. Evol.">
        <title>The genome of the myxosporean Thelohanellus kitauei shows adaptations to nutrient acquisition within its fish host.</title>
        <authorList>
            <person name="Yang Y."/>
            <person name="Xiong J."/>
            <person name="Zhou Z."/>
            <person name="Huo F."/>
            <person name="Miao W."/>
            <person name="Ran C."/>
            <person name="Liu Y."/>
            <person name="Zhang J."/>
            <person name="Feng J."/>
            <person name="Wang M."/>
            <person name="Wang M."/>
            <person name="Wang L."/>
            <person name="Yao B."/>
        </authorList>
    </citation>
    <scope>NUCLEOTIDE SEQUENCE [LARGE SCALE GENOMIC DNA]</scope>
    <source>
        <strain evidence="1">Wuqing</strain>
    </source>
</reference>
<evidence type="ECO:0000313" key="1">
    <source>
        <dbReference type="EMBL" id="KII67175.1"/>
    </source>
</evidence>
<sequence length="128" mass="15106">MRCHYHAKSPTRGIANRPAVIFKTHHQTIKNFRQMGAQEELPKNACKLSQAMTRRLSDCMIIGTSLRHVKVYILTDVLLYNFRSFSERNNLPRFSIIYFYTLCQVMTVQTDRRQKFGFGYINSKILHF</sequence>
<dbReference type="AlphaFoldDB" id="A0A0C2MSH9"/>
<protein>
    <submittedName>
        <fullName evidence="1">Uncharacterized protein</fullName>
    </submittedName>
</protein>
<evidence type="ECO:0000313" key="2">
    <source>
        <dbReference type="Proteomes" id="UP000031668"/>
    </source>
</evidence>
<keyword evidence="2" id="KW-1185">Reference proteome</keyword>
<dbReference type="EMBL" id="JWZT01003288">
    <property type="protein sequence ID" value="KII67175.1"/>
    <property type="molecule type" value="Genomic_DNA"/>
</dbReference>
<accession>A0A0C2MSH9</accession>
<dbReference type="Proteomes" id="UP000031668">
    <property type="component" value="Unassembled WGS sequence"/>
</dbReference>
<gene>
    <name evidence="1" type="ORF">RF11_11230</name>
</gene>
<proteinExistence type="predicted"/>
<name>A0A0C2MSH9_THEKT</name>